<keyword evidence="2" id="KW-0732">Signal</keyword>
<dbReference type="InterPro" id="IPR006150">
    <property type="entry name" value="Cys_repeat_1"/>
</dbReference>
<dbReference type="SMART" id="SM00289">
    <property type="entry name" value="WR1"/>
    <property type="match status" value="3"/>
</dbReference>
<name>A0AA36GFU6_9BILA</name>
<dbReference type="Proteomes" id="UP001177023">
    <property type="component" value="Unassembled WGS sequence"/>
</dbReference>
<gene>
    <name evidence="3" type="ORF">MSPICULIGERA_LOCUS21742</name>
</gene>
<dbReference type="InterPro" id="IPR028150">
    <property type="entry name" value="Lustrin_cystein"/>
</dbReference>
<dbReference type="EMBL" id="CATQJA010002665">
    <property type="protein sequence ID" value="CAJ0583671.1"/>
    <property type="molecule type" value="Genomic_DNA"/>
</dbReference>
<protein>
    <submittedName>
        <fullName evidence="3">Uncharacterized protein</fullName>
    </submittedName>
</protein>
<feature type="signal peptide" evidence="2">
    <location>
        <begin position="1"/>
        <end position="20"/>
    </location>
</feature>
<organism evidence="3 4">
    <name type="scientific">Mesorhabditis spiculigera</name>
    <dbReference type="NCBI Taxonomy" id="96644"/>
    <lineage>
        <taxon>Eukaryota</taxon>
        <taxon>Metazoa</taxon>
        <taxon>Ecdysozoa</taxon>
        <taxon>Nematoda</taxon>
        <taxon>Chromadorea</taxon>
        <taxon>Rhabditida</taxon>
        <taxon>Rhabditina</taxon>
        <taxon>Rhabditomorpha</taxon>
        <taxon>Rhabditoidea</taxon>
        <taxon>Rhabditidae</taxon>
        <taxon>Mesorhabditinae</taxon>
        <taxon>Mesorhabditis</taxon>
    </lineage>
</organism>
<dbReference type="Pfam" id="PF14625">
    <property type="entry name" value="Lustrin_cystein"/>
    <property type="match status" value="1"/>
</dbReference>
<evidence type="ECO:0000256" key="2">
    <source>
        <dbReference type="SAM" id="SignalP"/>
    </source>
</evidence>
<feature type="region of interest" description="Disordered" evidence="1">
    <location>
        <begin position="286"/>
        <end position="317"/>
    </location>
</feature>
<comment type="caution">
    <text evidence="3">The sequence shown here is derived from an EMBL/GenBank/DDBJ whole genome shotgun (WGS) entry which is preliminary data.</text>
</comment>
<reference evidence="3" key="1">
    <citation type="submission" date="2023-06" db="EMBL/GenBank/DDBJ databases">
        <authorList>
            <person name="Delattre M."/>
        </authorList>
    </citation>
    <scope>NUCLEOTIDE SEQUENCE</scope>
    <source>
        <strain evidence="3">AF72</strain>
    </source>
</reference>
<accession>A0AA36GFU6</accession>
<feature type="region of interest" description="Disordered" evidence="1">
    <location>
        <begin position="339"/>
        <end position="363"/>
    </location>
</feature>
<evidence type="ECO:0000256" key="1">
    <source>
        <dbReference type="SAM" id="MobiDB-lite"/>
    </source>
</evidence>
<evidence type="ECO:0000313" key="3">
    <source>
        <dbReference type="EMBL" id="CAJ0583671.1"/>
    </source>
</evidence>
<sequence length="495" mass="55476">MAIPRLLICISTILLTFTSGITVSIRGVTKDGRSQFMRKEIIIDDSAQQPTCPNGQAPKLEEDGTLIQCLPGASQKVVCGKEHVCFFTGMNYVCCPSNEPTEETQLTCNAPYLTVLGTAGRPLKCSPRTRMCPGKTQFCSDVGLDYICCERTVGREPPAEVEPVPKSEDDLECPKNTIGVLTERGLPVVCNSRRRCPGRQQFCYGGMKRSICCERYEMARNNFDDEPVKKLLAMDAPPQPRLKQVKLNGKEVVPTEFLESTVIRSDSFVSNTMRRPTSFAIATAVKHHRRQGPREVESLASTRRKSKSKEITEETASVAPYHLSHMEKVNSVVKNRHRNFESAEPATRRTLKKKTTTQAPTTKAPQLTDEWLPTVDGGLENINTDSAEEPELLGQNIVRTTEAYEVTTTERVFGEIEPFRRARVHSAKTLVDQDKPISLSATIENDGFAPSKPLEINDKPVMKEEDKKKMAENYLMHQIKEGWPYADKFYRPDAE</sequence>
<proteinExistence type="predicted"/>
<dbReference type="AlphaFoldDB" id="A0AA36GFU6"/>
<keyword evidence="4" id="KW-1185">Reference proteome</keyword>
<feature type="non-terminal residue" evidence="3">
    <location>
        <position position="1"/>
    </location>
</feature>
<evidence type="ECO:0000313" key="4">
    <source>
        <dbReference type="Proteomes" id="UP001177023"/>
    </source>
</evidence>
<feature type="chain" id="PRO_5041227863" evidence="2">
    <location>
        <begin position="21"/>
        <end position="495"/>
    </location>
</feature>